<comment type="caution">
    <text evidence="1">The sequence shown here is derived from an EMBL/GenBank/DDBJ whole genome shotgun (WGS) entry which is preliminary data.</text>
</comment>
<dbReference type="GeneID" id="28742412"/>
<keyword evidence="2" id="KW-1185">Reference proteome</keyword>
<dbReference type="OrthoDB" id="10029320at2759"/>
<dbReference type="SUPFAM" id="SSF48264">
    <property type="entry name" value="Cytochrome P450"/>
    <property type="match status" value="1"/>
</dbReference>
<dbReference type="Gene3D" id="1.10.630.10">
    <property type="entry name" value="Cytochrome P450"/>
    <property type="match status" value="1"/>
</dbReference>
<dbReference type="STRING" id="1664694.A0A0N1H450"/>
<reference evidence="1 2" key="1">
    <citation type="submission" date="2015-06" db="EMBL/GenBank/DDBJ databases">
        <title>Draft genome of the ant-associated black yeast Phialophora attae CBS 131958.</title>
        <authorList>
            <person name="Moreno L.F."/>
            <person name="Stielow B.J."/>
            <person name="de Hoog S."/>
            <person name="Vicente V.A."/>
            <person name="Weiss V.A."/>
            <person name="de Vries M."/>
            <person name="Cruz L.M."/>
            <person name="Souza E.M."/>
        </authorList>
    </citation>
    <scope>NUCLEOTIDE SEQUENCE [LARGE SCALE GENOMIC DNA]</scope>
    <source>
        <strain evidence="1 2">CBS 131958</strain>
    </source>
</reference>
<dbReference type="GO" id="GO:0016705">
    <property type="term" value="F:oxidoreductase activity, acting on paired donors, with incorporation or reduction of molecular oxygen"/>
    <property type="evidence" value="ECO:0007669"/>
    <property type="project" value="InterPro"/>
</dbReference>
<dbReference type="EMBL" id="LFJN01000041">
    <property type="protein sequence ID" value="KPI35375.1"/>
    <property type="molecule type" value="Genomic_DNA"/>
</dbReference>
<name>A0A0N1H450_9EURO</name>
<dbReference type="GO" id="GO:0005506">
    <property type="term" value="F:iron ion binding"/>
    <property type="evidence" value="ECO:0007669"/>
    <property type="project" value="InterPro"/>
</dbReference>
<proteinExistence type="predicted"/>
<sequence>MGLLTKVTDTLGKRPAYSTAAGGLVLAGGIWLFVKYSSRPQPTAAVADIMHQISDSQDTQLQQQIHIVERKDPITGKILPSQERVEARAFPNQRLRATFGVHNIFTSTDVKYNTGFRKDAVQKMQDAMSYDPGTRDVDWSQLILFIHEAVEKKLSLNHTRRPLGIREDHRPDEIPLAELAQFVTLEVSLRYLFPESAFDYSEPATVTTLAKKINDLWLQSKSEHLPLWKDQTDVHELLQDITSQDPLDPKENPMNFILPAYETMWRVVFRGLLEINLRRETDDAEMGGGKPYFTVDVIKEVFRLYPPTRRIYRQYPEPTGRKQADLEQMHRNINLGGCDPEAFRPQRWVELKQAVAAHKESTKTPVKLKNVEEGFGFMPFAKVCPADQKETRAFGWEMVALLITGIIEGLDEFGEGFALRMDDEDDMLPAIGTALKSGREDYLSLKYCRVNPTAV</sequence>
<dbReference type="AlphaFoldDB" id="A0A0N1H450"/>
<evidence type="ECO:0000313" key="2">
    <source>
        <dbReference type="Proteomes" id="UP000038010"/>
    </source>
</evidence>
<dbReference type="GO" id="GO:0004497">
    <property type="term" value="F:monooxygenase activity"/>
    <property type="evidence" value="ECO:0007669"/>
    <property type="project" value="InterPro"/>
</dbReference>
<evidence type="ECO:0000313" key="1">
    <source>
        <dbReference type="EMBL" id="KPI35375.1"/>
    </source>
</evidence>
<accession>A0A0N1H450</accession>
<organism evidence="1 2">
    <name type="scientific">Cyphellophora attinorum</name>
    <dbReference type="NCBI Taxonomy" id="1664694"/>
    <lineage>
        <taxon>Eukaryota</taxon>
        <taxon>Fungi</taxon>
        <taxon>Dikarya</taxon>
        <taxon>Ascomycota</taxon>
        <taxon>Pezizomycotina</taxon>
        <taxon>Eurotiomycetes</taxon>
        <taxon>Chaetothyriomycetidae</taxon>
        <taxon>Chaetothyriales</taxon>
        <taxon>Cyphellophoraceae</taxon>
        <taxon>Cyphellophora</taxon>
    </lineage>
</organism>
<dbReference type="InterPro" id="IPR036396">
    <property type="entry name" value="Cyt_P450_sf"/>
</dbReference>
<dbReference type="RefSeq" id="XP_017995338.1">
    <property type="nucleotide sequence ID" value="XM_018150532.1"/>
</dbReference>
<dbReference type="Proteomes" id="UP000038010">
    <property type="component" value="Unassembled WGS sequence"/>
</dbReference>
<gene>
    <name evidence="1" type="ORF">AB675_9954</name>
</gene>
<protein>
    <submittedName>
        <fullName evidence="1">Uncharacterized protein</fullName>
    </submittedName>
</protein>
<dbReference type="VEuPathDB" id="FungiDB:AB675_9954"/>
<dbReference type="GO" id="GO:0020037">
    <property type="term" value="F:heme binding"/>
    <property type="evidence" value="ECO:0007669"/>
    <property type="project" value="InterPro"/>
</dbReference>